<dbReference type="AlphaFoldDB" id="A0A2K9HHU2"/>
<sequence length="637" mass="71790">MVIFKLRVIKLLFTLVVMFTTFFVVLTNEQIIVADSSNTYTPKYAPSPGPKRILGVLTNTAYVTQPQPDYYITAGDTLKIRTDIDWPFWYTPPLFTHYTWWQSTDGKSWSKASNSINGHKYLNLKTDISSPEITYYQLNTLFPIWSYASQVATVHVLPQPINATDIKIETDSNYLFNINNNIVNNKTIARAQKFPINSTEPVNWSTDRPDLATIDKDGVITANTVGNSGIVNVIGTIQNVDGTTVQGHKEINIGGGLTNQSVAFGKCATFKLQGTDENSRDETNGNITVKWYKQPSGQKKELVATENNPVGQIAYTTSKVTTKDNDSQYYAQIIVNNTKKSVTTRAATLTVLPPNDPDVQITTALSNRDFNINNTDTVINDVTSNDHLDYHLNLTNNSKRSIHDSYLLLPLHLNTSVDNIKVNNQEINPQDISTTTNNDRQQLKINLHNLVMHEKKTLDVSTTVGNITNRETFNSIPTLFGLDPDSDEYTSKGPELSINYLSNKLTASFKDINFEPITIFDHHQIKHRTYETNDPNAVITIDDQRRNRSHLKLFLKQLTPFKNDKGNILPADLRLYSNDSYQPTLNNKVLVSESTLGKIFQSVIWSHDDGLLLHIDKDHFLPGHYSSNLSWNIEDSV</sequence>
<dbReference type="STRING" id="1423720.FC67_GL001226"/>
<keyword evidence="2" id="KW-1185">Reference proteome</keyword>
<evidence type="ECO:0000313" key="1">
    <source>
        <dbReference type="EMBL" id="AUI71948.1"/>
    </source>
</evidence>
<reference evidence="1 2" key="1">
    <citation type="submission" date="2016-12" db="EMBL/GenBank/DDBJ databases">
        <title>The whole genome sequencing and assembly of Lactobacillus alimentarius DSM 20249T strain.</title>
        <authorList>
            <person name="Lee Y.-J."/>
            <person name="Yi H."/>
            <person name="Bahn Y.-S."/>
            <person name="Kim J.F."/>
            <person name="Lee D.-W."/>
        </authorList>
    </citation>
    <scope>NUCLEOTIDE SEQUENCE [LARGE SCALE GENOMIC DNA]</scope>
    <source>
        <strain evidence="1 2">DSM 20249</strain>
    </source>
</reference>
<dbReference type="EMBL" id="CP018867">
    <property type="protein sequence ID" value="AUI71948.1"/>
    <property type="molecule type" value="Genomic_DNA"/>
</dbReference>
<name>A0A2K9HHU2_9LACO</name>
<dbReference type="SUPFAM" id="SSF49373">
    <property type="entry name" value="Invasin/intimin cell-adhesion fragments"/>
    <property type="match status" value="1"/>
</dbReference>
<accession>A0A2K9HHU2</accession>
<dbReference type="KEGG" id="lali:LA20249_07060"/>
<dbReference type="RefSeq" id="WP_057737048.1">
    <property type="nucleotide sequence ID" value="NZ_AZDQ01000005.1"/>
</dbReference>
<evidence type="ECO:0000313" key="2">
    <source>
        <dbReference type="Proteomes" id="UP000234653"/>
    </source>
</evidence>
<proteinExistence type="predicted"/>
<dbReference type="OrthoDB" id="2329691at2"/>
<organism evidence="1 2">
    <name type="scientific">Companilactobacillus alimentarius DSM 20249</name>
    <dbReference type="NCBI Taxonomy" id="1423720"/>
    <lineage>
        <taxon>Bacteria</taxon>
        <taxon>Bacillati</taxon>
        <taxon>Bacillota</taxon>
        <taxon>Bacilli</taxon>
        <taxon>Lactobacillales</taxon>
        <taxon>Lactobacillaceae</taxon>
        <taxon>Companilactobacillus</taxon>
    </lineage>
</organism>
<gene>
    <name evidence="1" type="ORF">LA20249_07060</name>
</gene>
<dbReference type="InterPro" id="IPR008964">
    <property type="entry name" value="Invasin/intimin_cell_adhesion"/>
</dbReference>
<dbReference type="Proteomes" id="UP000234653">
    <property type="component" value="Chromosome"/>
</dbReference>
<protein>
    <submittedName>
        <fullName evidence="1">Uncharacterized protein</fullName>
    </submittedName>
</protein>